<dbReference type="Proteomes" id="UP000295818">
    <property type="component" value="Unassembled WGS sequence"/>
</dbReference>
<evidence type="ECO:0000313" key="6">
    <source>
        <dbReference type="EMBL" id="TCO13950.1"/>
    </source>
</evidence>
<dbReference type="PANTHER" id="PTHR48098">
    <property type="entry name" value="ENTEROCHELIN ESTERASE-RELATED"/>
    <property type="match status" value="1"/>
</dbReference>
<name>A0ABY2BB92_9ACTN</name>
<dbReference type="Pfam" id="PF11806">
    <property type="entry name" value="Enterochelin_N"/>
    <property type="match status" value="1"/>
</dbReference>
<sequence length="364" mass="39672">MLITPDPDPAFCLVTFSWAEPAGPPVDDVLVRLIALTDHAQDDGRLEPFLLDRQPDGVWSGTLRLPADLRTSYQLCPVRHGSLREGPIDDERWSAVMTAGLADPANPAILPAGCTFGNQGPASVLELPAAPPQPGWRRRLGTPTGRVTRHALGSSSVHVYQAPGAEVDAPLVVLFDGVRWLSLDVTTMLDNFVADGLLEPVVVLLVDTIGGARRYHGLTRPWLFSPLVDDLIPFVEDGWKVTRDPARTVVAGQSLGGLLSTHLARTRPERFGAVLGQSCSFWWPGTEEVGELIGEAEIEAVETGPRTRFHLTAGLHERDLLTGNRRMRDALSAHDLTYREYQGGHDFACWRGDLADGLLTLLPK</sequence>
<comment type="subcellular location">
    <subcellularLocation>
        <location evidence="1">Cytoplasm</location>
    </subcellularLocation>
</comment>
<keyword evidence="3" id="KW-0378">Hydrolase</keyword>
<keyword evidence="7" id="KW-1185">Reference proteome</keyword>
<dbReference type="Gene3D" id="3.40.50.1820">
    <property type="entry name" value="alpha/beta hydrolase"/>
    <property type="match status" value="1"/>
</dbReference>
<dbReference type="RefSeq" id="WP_158293012.1">
    <property type="nucleotide sequence ID" value="NZ_SLWM01000021.1"/>
</dbReference>
<dbReference type="InterPro" id="IPR014756">
    <property type="entry name" value="Ig_E-set"/>
</dbReference>
<evidence type="ECO:0000256" key="2">
    <source>
        <dbReference type="ARBA" id="ARBA00022490"/>
    </source>
</evidence>
<proteinExistence type="inferred from homology"/>
<protein>
    <submittedName>
        <fullName evidence="6">Enterochelin esterase family protein</fullName>
    </submittedName>
</protein>
<accession>A0ABY2BB92</accession>
<dbReference type="InterPro" id="IPR050583">
    <property type="entry name" value="Mycobacterial_A85_antigen"/>
</dbReference>
<dbReference type="Pfam" id="PF00756">
    <property type="entry name" value="Esterase"/>
    <property type="match status" value="1"/>
</dbReference>
<evidence type="ECO:0000256" key="3">
    <source>
        <dbReference type="ARBA" id="ARBA00022801"/>
    </source>
</evidence>
<dbReference type="InterPro" id="IPR029058">
    <property type="entry name" value="AB_hydrolase_fold"/>
</dbReference>
<dbReference type="EMBL" id="SLWM01000021">
    <property type="protein sequence ID" value="TCO13950.1"/>
    <property type="molecule type" value="Genomic_DNA"/>
</dbReference>
<dbReference type="SUPFAM" id="SSF81296">
    <property type="entry name" value="E set domains"/>
    <property type="match status" value="1"/>
</dbReference>
<dbReference type="SUPFAM" id="SSF53474">
    <property type="entry name" value="alpha/beta-Hydrolases"/>
    <property type="match status" value="1"/>
</dbReference>
<reference evidence="6 7" key="1">
    <citation type="journal article" date="2015" name="Stand. Genomic Sci.">
        <title>Genomic Encyclopedia of Bacterial and Archaeal Type Strains, Phase III: the genomes of soil and plant-associated and newly described type strains.</title>
        <authorList>
            <person name="Whitman W.B."/>
            <person name="Woyke T."/>
            <person name="Klenk H.P."/>
            <person name="Zhou Y."/>
            <person name="Lilburn T.G."/>
            <person name="Beck B.J."/>
            <person name="De Vos P."/>
            <person name="Vandamme P."/>
            <person name="Eisen J.A."/>
            <person name="Garrity G."/>
            <person name="Hugenholtz P."/>
            <person name="Kyrpides N.C."/>
        </authorList>
    </citation>
    <scope>NUCLEOTIDE SEQUENCE [LARGE SCALE GENOMIC DNA]</scope>
    <source>
        <strain evidence="6 7">VKM Ac-2538</strain>
    </source>
</reference>
<dbReference type="InterPro" id="IPR013783">
    <property type="entry name" value="Ig-like_fold"/>
</dbReference>
<organism evidence="6 7">
    <name type="scientific">Kribbella orskensis</name>
    <dbReference type="NCBI Taxonomy" id="2512216"/>
    <lineage>
        <taxon>Bacteria</taxon>
        <taxon>Bacillati</taxon>
        <taxon>Actinomycetota</taxon>
        <taxon>Actinomycetes</taxon>
        <taxon>Propionibacteriales</taxon>
        <taxon>Kribbellaceae</taxon>
        <taxon>Kribbella</taxon>
    </lineage>
</organism>
<feature type="domain" description="Enterochelin esterase N-terminal" evidence="5">
    <location>
        <begin position="14"/>
        <end position="136"/>
    </location>
</feature>
<evidence type="ECO:0000256" key="4">
    <source>
        <dbReference type="ARBA" id="ARBA00024201"/>
    </source>
</evidence>
<dbReference type="InterPro" id="IPR000801">
    <property type="entry name" value="Esterase-like"/>
</dbReference>
<comment type="similarity">
    <text evidence="4">Belongs to the Fes family.</text>
</comment>
<keyword evidence="2" id="KW-0963">Cytoplasm</keyword>
<comment type="caution">
    <text evidence="6">The sequence shown here is derived from an EMBL/GenBank/DDBJ whole genome shotgun (WGS) entry which is preliminary data.</text>
</comment>
<gene>
    <name evidence="6" type="ORF">EV644_12130</name>
</gene>
<dbReference type="PANTHER" id="PTHR48098:SF3">
    <property type="entry name" value="IRON(III) ENTEROBACTIN ESTERASE"/>
    <property type="match status" value="1"/>
</dbReference>
<dbReference type="Gene3D" id="2.60.40.10">
    <property type="entry name" value="Immunoglobulins"/>
    <property type="match status" value="1"/>
</dbReference>
<evidence type="ECO:0000259" key="5">
    <source>
        <dbReference type="Pfam" id="PF11806"/>
    </source>
</evidence>
<evidence type="ECO:0000256" key="1">
    <source>
        <dbReference type="ARBA" id="ARBA00004496"/>
    </source>
</evidence>
<evidence type="ECO:0000313" key="7">
    <source>
        <dbReference type="Proteomes" id="UP000295818"/>
    </source>
</evidence>
<dbReference type="InterPro" id="IPR021764">
    <property type="entry name" value="Enterochelin_esterase_N"/>
</dbReference>